<feature type="transmembrane region" description="Helical" evidence="1">
    <location>
        <begin position="86"/>
        <end position="105"/>
    </location>
</feature>
<accession>A0A7S9Q0B7</accession>
<evidence type="ECO:0000313" key="2">
    <source>
        <dbReference type="EMBL" id="QPH40581.1"/>
    </source>
</evidence>
<reference evidence="2 3" key="1">
    <citation type="submission" date="2020-11" db="EMBL/GenBank/DDBJ databases">
        <title>Pedobacter endophytica, an endophytic bacteria isolated form Carex pumila.</title>
        <authorList>
            <person name="Peng Y."/>
            <person name="Jiang L."/>
            <person name="Lee J."/>
        </authorList>
    </citation>
    <scope>NUCLEOTIDE SEQUENCE [LARGE SCALE GENOMIC DNA]</scope>
    <source>
        <strain evidence="2 3">JBR3-12</strain>
    </source>
</reference>
<evidence type="ECO:0000313" key="3">
    <source>
        <dbReference type="Proteomes" id="UP000594759"/>
    </source>
</evidence>
<keyword evidence="3" id="KW-1185">Reference proteome</keyword>
<sequence>MKNITDQLIWDYLDDDLPIDQKRFIEELEKTNEVLKARINNIRIFNQSLSELSTSAYSLQDGSKSLLLQKLENSYIQQQQQTKTPLLERIFHGICILSMLAILFLSTSAEFQMLYSNNSVSQLMLMKILIVIFVFLSALFIIQLKSFSEYKRKSRTTKNGT</sequence>
<keyword evidence="1" id="KW-0472">Membrane</keyword>
<name>A0A7S9Q0B7_9SPHI</name>
<protein>
    <submittedName>
        <fullName evidence="2">Uncharacterized protein</fullName>
    </submittedName>
</protein>
<dbReference type="RefSeq" id="WP_196100035.1">
    <property type="nucleotide sequence ID" value="NZ_CP064939.1"/>
</dbReference>
<dbReference type="Proteomes" id="UP000594759">
    <property type="component" value="Chromosome"/>
</dbReference>
<keyword evidence="1" id="KW-1133">Transmembrane helix</keyword>
<dbReference type="AlphaFoldDB" id="A0A7S9Q0B7"/>
<organism evidence="2 3">
    <name type="scientific">Pedobacter endophyticus</name>
    <dbReference type="NCBI Taxonomy" id="2789740"/>
    <lineage>
        <taxon>Bacteria</taxon>
        <taxon>Pseudomonadati</taxon>
        <taxon>Bacteroidota</taxon>
        <taxon>Sphingobacteriia</taxon>
        <taxon>Sphingobacteriales</taxon>
        <taxon>Sphingobacteriaceae</taxon>
        <taxon>Pedobacter</taxon>
    </lineage>
</organism>
<feature type="transmembrane region" description="Helical" evidence="1">
    <location>
        <begin position="125"/>
        <end position="144"/>
    </location>
</feature>
<gene>
    <name evidence="2" type="ORF">IZT61_04690</name>
</gene>
<keyword evidence="1" id="KW-0812">Transmembrane</keyword>
<proteinExistence type="predicted"/>
<dbReference type="EMBL" id="CP064939">
    <property type="protein sequence ID" value="QPH40581.1"/>
    <property type="molecule type" value="Genomic_DNA"/>
</dbReference>
<dbReference type="KEGG" id="pex:IZT61_04690"/>
<evidence type="ECO:0000256" key="1">
    <source>
        <dbReference type="SAM" id="Phobius"/>
    </source>
</evidence>